<gene>
    <name evidence="2" type="ORF">DUNSADRAFT_14256</name>
</gene>
<feature type="region of interest" description="Disordered" evidence="1">
    <location>
        <begin position="923"/>
        <end position="968"/>
    </location>
</feature>
<dbReference type="PANTHER" id="PTHR21228">
    <property type="entry name" value="FAST LEU-RICH DOMAIN-CONTAINING"/>
    <property type="match status" value="1"/>
</dbReference>
<proteinExistence type="predicted"/>
<keyword evidence="3" id="KW-1185">Reference proteome</keyword>
<feature type="compositionally biased region" description="Polar residues" evidence="1">
    <location>
        <begin position="498"/>
        <end position="516"/>
    </location>
</feature>
<reference evidence="2" key="1">
    <citation type="submission" date="2017-08" db="EMBL/GenBank/DDBJ databases">
        <authorList>
            <person name="Polle J.E."/>
            <person name="Barry K."/>
            <person name="Cushman J."/>
            <person name="Schmutz J."/>
            <person name="Tran D."/>
            <person name="Hathwaick L.T."/>
            <person name="Yim W.C."/>
            <person name="Jenkins J."/>
            <person name="Mckie-Krisberg Z.M."/>
            <person name="Prochnik S."/>
            <person name="Lindquist E."/>
            <person name="Dockter R.B."/>
            <person name="Adam C."/>
            <person name="Molina H."/>
            <person name="Bunkerborg J."/>
            <person name="Jin E."/>
            <person name="Buchheim M."/>
            <person name="Magnuson J."/>
        </authorList>
    </citation>
    <scope>NUCLEOTIDE SEQUENCE</scope>
    <source>
        <strain evidence="2">CCAP 19/18</strain>
    </source>
</reference>
<feature type="region of interest" description="Disordered" evidence="1">
    <location>
        <begin position="564"/>
        <end position="619"/>
    </location>
</feature>
<feature type="compositionally biased region" description="Low complexity" evidence="1">
    <location>
        <begin position="923"/>
        <end position="937"/>
    </location>
</feature>
<feature type="compositionally biased region" description="Low complexity" evidence="1">
    <location>
        <begin position="517"/>
        <end position="527"/>
    </location>
</feature>
<feature type="region of interest" description="Disordered" evidence="1">
    <location>
        <begin position="365"/>
        <end position="398"/>
    </location>
</feature>
<comment type="caution">
    <text evidence="2">The sequence shown here is derived from an EMBL/GenBank/DDBJ whole genome shotgun (WGS) entry which is preliminary data.</text>
</comment>
<evidence type="ECO:0000313" key="3">
    <source>
        <dbReference type="Proteomes" id="UP000815325"/>
    </source>
</evidence>
<accession>A0ABQ7G7M8</accession>
<evidence type="ECO:0000313" key="2">
    <source>
        <dbReference type="EMBL" id="KAF5830609.1"/>
    </source>
</evidence>
<dbReference type="Proteomes" id="UP000815325">
    <property type="component" value="Unassembled WGS sequence"/>
</dbReference>
<dbReference type="InterPro" id="IPR050870">
    <property type="entry name" value="FAST_kinase"/>
</dbReference>
<feature type="region of interest" description="Disordered" evidence="1">
    <location>
        <begin position="476"/>
        <end position="531"/>
    </location>
</feature>
<dbReference type="PANTHER" id="PTHR21228:SF40">
    <property type="entry name" value="LD45607P"/>
    <property type="match status" value="1"/>
</dbReference>
<feature type="compositionally biased region" description="Low complexity" evidence="1">
    <location>
        <begin position="571"/>
        <end position="614"/>
    </location>
</feature>
<dbReference type="EMBL" id="MU070023">
    <property type="protein sequence ID" value="KAF5830609.1"/>
    <property type="molecule type" value="Genomic_DNA"/>
</dbReference>
<evidence type="ECO:0000256" key="1">
    <source>
        <dbReference type="SAM" id="MobiDB-lite"/>
    </source>
</evidence>
<organism evidence="2 3">
    <name type="scientific">Dunaliella salina</name>
    <name type="common">Green alga</name>
    <name type="synonym">Protococcus salinus</name>
    <dbReference type="NCBI Taxonomy" id="3046"/>
    <lineage>
        <taxon>Eukaryota</taxon>
        <taxon>Viridiplantae</taxon>
        <taxon>Chlorophyta</taxon>
        <taxon>core chlorophytes</taxon>
        <taxon>Chlorophyceae</taxon>
        <taxon>CS clade</taxon>
        <taxon>Chlamydomonadales</taxon>
        <taxon>Dunaliellaceae</taxon>
        <taxon>Dunaliella</taxon>
    </lineage>
</organism>
<feature type="compositionally biased region" description="Low complexity" evidence="1">
    <location>
        <begin position="476"/>
        <end position="497"/>
    </location>
</feature>
<protein>
    <submittedName>
        <fullName evidence="2">Uncharacterized protein</fullName>
    </submittedName>
</protein>
<name>A0ABQ7G7M8_DUNSA</name>
<sequence length="1218" mass="128455">MRAMDSISNSCCLPHQRPCVLASGCMRPPPLQTSLPHLNGRQAWCAPAPSPRFICSRGSNARSKHVRSARRSFIHQQEGPFYAASSCLPSNIPAALPSALPSTTPAHPHAPSHSLLTKRIKLCTTSQELAAVLDEYGAHFNNINVAAVLVQLAQLPPGPQPPPPRSSSATDAQAWDAYASYEALLQRVLQQVAGLVSSLGARQVANVMWAAARLGRRCPDGFHPMCASLLCLLLPQSQVMLPWCTPQELSSSLWAVAVSGVSPSDDWLESFLLAFETALPNQVREPRHIATVMWGLARLGVAPDATWLATLKARTQQLLPAFTPRDIAQTLAGYAGLGLGAESGALSRGAVANMQQQLLQGLQQSMGTGEETQRLRSSRSRVAAGQGATEGAASAGMPGTAAAAGAAKGAKGSSASQRLAQLRLRHQQRQQAAQQEAHAYQQQGARAQQLSLQQQQLARRGAWQGQLEGVPSASLLPQQQGQQQQQQLSVSAGSSGQRTSLNGSEQNVAMQGSDDVQLQQQQQQQQQHFLAQAPEAPEVAGVVGNVPVEADPAGLGPLESWAEQAVSSPLAQDGVGAQQGVQQGQAGNAPQQHGSNRTNSSSSSSDGGSISNGSGQRGSEEGAQALAMALWSLAVMGWVPPLAWMEETFALVLDNLPAFNPTSLSTALWAAITLGQRVPLNLMHAMYGATTAHLHAYPPRSLASLVWAVSVADQAHTSSSSSSALARPMQPPAQWAEALLFSVHSNLPAYCGQSMSLVLVALARLGITPPQSWATRVVGHLTGPLAPGIGPQALSNSMWALAKMGFSLNKEGSQAFLRLLCARLPSSTTFSQPPPSSTNTATDQATYYHASPAASLAGGVSTHTTTFTSQSQAAYPLNAQELTNVLYALARFGHAPSQDQMEGLLEALRLCLGGLPPSAASAEAAAVAQAPPQQSALQEEKSGAPAEGYTRLDSSSSSSSKRRSADRTLNTQELSNVLWALAKLGVQPSEVWMADFWAAVQQQIRSFNAKDLSQLVYALAKLGRIPPSHPTSPAPDAAPYQSLEATGTIPQGPHMLDPVQAPHSYTTPGSSPNSNILTLQGASTIHDTRPNSVVDTTAAAEAAQLSYPHLHHNGLHPGGISGVNRTQQRGQGEQHAWAHALLREAAATFPRCSGQDLANLGWGSLLLQSCSTACSQLRAWVGAYKKNNLIVCPACFAALVWHFHTRGRLTLLGETVLG</sequence>